<reference evidence="3 4" key="1">
    <citation type="submission" date="2020-07" db="EMBL/GenBank/DDBJ databases">
        <title>Streptomyces isolated from Indian soil.</title>
        <authorList>
            <person name="Mandal S."/>
            <person name="Maiti P.K."/>
        </authorList>
    </citation>
    <scope>NUCLEOTIDE SEQUENCE [LARGE SCALE GENOMIC DNA]</scope>
    <source>
        <strain evidence="3 4">PSKA54</strain>
    </source>
</reference>
<dbReference type="SUPFAM" id="SSF55464">
    <property type="entry name" value="Origin of replication-binding domain, RBD-like"/>
    <property type="match status" value="1"/>
</dbReference>
<feature type="compositionally biased region" description="Basic and acidic residues" evidence="1">
    <location>
        <begin position="109"/>
        <end position="130"/>
    </location>
</feature>
<feature type="domain" description="TrwC relaxase" evidence="2">
    <location>
        <begin position="39"/>
        <end position="99"/>
    </location>
</feature>
<accession>A0A7W2D9M2</accession>
<evidence type="ECO:0000313" key="3">
    <source>
        <dbReference type="EMBL" id="MBA4867306.1"/>
    </source>
</evidence>
<dbReference type="RefSeq" id="WP_181868627.1">
    <property type="nucleotide sequence ID" value="NZ_JACEQY010000119.1"/>
</dbReference>
<evidence type="ECO:0000313" key="4">
    <source>
        <dbReference type="Proteomes" id="UP000586976"/>
    </source>
</evidence>
<dbReference type="EMBL" id="JACEQY010000119">
    <property type="protein sequence ID" value="MBA4867306.1"/>
    <property type="molecule type" value="Genomic_DNA"/>
</dbReference>
<comment type="caution">
    <text evidence="3">The sequence shown here is derived from an EMBL/GenBank/DDBJ whole genome shotgun (WGS) entry which is preliminary data.</text>
</comment>
<proteinExistence type="predicted"/>
<sequence length="203" mass="21634">MIFWRVSAGFCAGGLGVGQAVSAGLSSLSTGSAEGAPTGRQLDAHRWTIASFRQHTSRDNDPQIHVHNAIWNRVQVTSTDPVTGETRSKWLAIDGQELYLPAHQGRQAPLREDHRRGPTVDGQLARDSKHPTGTVPGSWCHAEVGAIGTDGRGDFTGDGVRPERASIPAGRNRCQPLLTKHPDQVKPAVTPELTAGRAASSQA</sequence>
<feature type="compositionally biased region" description="Basic and acidic residues" evidence="1">
    <location>
        <begin position="151"/>
        <end position="164"/>
    </location>
</feature>
<dbReference type="Pfam" id="PF08751">
    <property type="entry name" value="TrwC"/>
    <property type="match status" value="1"/>
</dbReference>
<gene>
    <name evidence="3" type="ORF">H1V43_39785</name>
</gene>
<evidence type="ECO:0000256" key="1">
    <source>
        <dbReference type="SAM" id="MobiDB-lite"/>
    </source>
</evidence>
<dbReference type="Proteomes" id="UP000586976">
    <property type="component" value="Unassembled WGS sequence"/>
</dbReference>
<dbReference type="InterPro" id="IPR014862">
    <property type="entry name" value="TrwC"/>
</dbReference>
<protein>
    <submittedName>
        <fullName evidence="3">Relaxase domain-containing protein</fullName>
    </submittedName>
</protein>
<feature type="region of interest" description="Disordered" evidence="1">
    <location>
        <begin position="150"/>
        <end position="203"/>
    </location>
</feature>
<feature type="region of interest" description="Disordered" evidence="1">
    <location>
        <begin position="106"/>
        <end position="138"/>
    </location>
</feature>
<evidence type="ECO:0000259" key="2">
    <source>
        <dbReference type="Pfam" id="PF08751"/>
    </source>
</evidence>
<dbReference type="AlphaFoldDB" id="A0A7W2D9M2"/>
<keyword evidence="4" id="KW-1185">Reference proteome</keyword>
<organism evidence="3 4">
    <name type="scientific">Streptomyces himalayensis subsp. aureolus</name>
    <dbReference type="NCBI Taxonomy" id="2758039"/>
    <lineage>
        <taxon>Bacteria</taxon>
        <taxon>Bacillati</taxon>
        <taxon>Actinomycetota</taxon>
        <taxon>Actinomycetes</taxon>
        <taxon>Kitasatosporales</taxon>
        <taxon>Streptomycetaceae</taxon>
        <taxon>Streptomyces</taxon>
        <taxon>Streptomyces himalayensis</taxon>
    </lineage>
</organism>
<name>A0A7W2D9M2_9ACTN</name>